<accession>A0A9X1KWK2</accession>
<evidence type="ECO:0000313" key="2">
    <source>
        <dbReference type="EMBL" id="MCA6074044.1"/>
    </source>
</evidence>
<dbReference type="Pfam" id="PF14903">
    <property type="entry name" value="WG_beta_rep"/>
    <property type="match status" value="2"/>
</dbReference>
<gene>
    <name evidence="2" type="ORF">LDX50_04145</name>
</gene>
<protein>
    <submittedName>
        <fullName evidence="2">WG repeat-containing protein</fullName>
    </submittedName>
</protein>
<dbReference type="GO" id="GO:0042597">
    <property type="term" value="C:periplasmic space"/>
    <property type="evidence" value="ECO:0007669"/>
    <property type="project" value="InterPro"/>
</dbReference>
<dbReference type="GO" id="GO:0004553">
    <property type="term" value="F:hydrolase activity, hydrolyzing O-glycosyl compounds"/>
    <property type="evidence" value="ECO:0007669"/>
    <property type="project" value="InterPro"/>
</dbReference>
<organism evidence="2 3">
    <name type="scientific">Fulvivirga sedimenti</name>
    <dbReference type="NCBI Taxonomy" id="2879465"/>
    <lineage>
        <taxon>Bacteria</taxon>
        <taxon>Pseudomonadati</taxon>
        <taxon>Bacteroidota</taxon>
        <taxon>Cytophagia</taxon>
        <taxon>Cytophagales</taxon>
        <taxon>Fulvivirgaceae</taxon>
        <taxon>Fulvivirga</taxon>
    </lineage>
</organism>
<sequence length="842" mass="96378">MFSQSGPAKRALKALAENDLEKASEFILKGLEKDSLDPLVYYNIARFQVQKPDPAPDSANHTEIKARDLFGMLMPDDQEKYARNGLSLISLDVLRLKIDSLAFEHALSELSEEGFIHFLNEYSGASQRARAAEFRDSLAYVSARNENTYQSYRNFMDKYPEASQVSLASERYERLFFEEATADGKLSSYEAFLAKNPATPYRSEVEWTIFSMSLPTPDPNELRNFLQRFRNRPVSTDIRNYLYYSLREKSQLDAMPEIWNDSLRRIHQMNTEMWIATFEKDRTQFIDASGDDKFSIDRDALSADYQCEVLSTDFIIGISQIYSRQGNRIYEGDFTSAVPAKMGFILLNQENKFGLITAWGREVLPMEFEEIEVFESGMIKARRRNGWDLYSFTGRQLTNEKADDIQYVEGLYIVSRKDQAAFLSATDIQPALEADKIIRPDYIDDYELLNEHIWIRIGNKEGLLDFNLNAVIEVAPQRVEPLEAGILVRKPDETIVYSASMLQKFQTTESLLAYNDQYIRFSAPETEGLFDITSFRFVALPDSARLLGNYGALAFLREGFAIYQYGREVFRSREKVLKTAVLENNGTEWVILQQPRYAQLLTSESLVRLPDHDNISLLTDSLFILSRAGRKTLIDARGKDQLSGAYQGMANFDGRDLSLLRNGKFGVYRPAEKMLIPASYEKMLTAYGDYYFVAVKDGRKGLIDKSNKTVIPYAYDEIIYWNDTLIFGVDKNTYKFHVVGGDVLPENIFTSYRILRQDASGKIIMAFKDDHFGVYSSQDGEVLPATFDDVVDLGNGGKPCYFTETYVEQADLHVIVYYSSDGRILKKQAMEPSFFSDIYCDE</sequence>
<comment type="caution">
    <text evidence="2">The sequence shown here is derived from an EMBL/GenBank/DDBJ whole genome shotgun (WGS) entry which is preliminary data.</text>
</comment>
<proteinExistence type="predicted"/>
<evidence type="ECO:0000256" key="1">
    <source>
        <dbReference type="ARBA" id="ARBA00022729"/>
    </source>
</evidence>
<keyword evidence="3" id="KW-1185">Reference proteome</keyword>
<dbReference type="PANTHER" id="PTHR37841:SF1">
    <property type="entry name" value="DUF3298 DOMAIN-CONTAINING PROTEIN"/>
    <property type="match status" value="1"/>
</dbReference>
<dbReference type="InterPro" id="IPR008939">
    <property type="entry name" value="Lytic_TGlycosylase_superhlx_U"/>
</dbReference>
<dbReference type="SUPFAM" id="SSF48435">
    <property type="entry name" value="Bacterial muramidases"/>
    <property type="match status" value="1"/>
</dbReference>
<dbReference type="EMBL" id="JAIXNE010000001">
    <property type="protein sequence ID" value="MCA6074044.1"/>
    <property type="molecule type" value="Genomic_DNA"/>
</dbReference>
<dbReference type="AlphaFoldDB" id="A0A9X1KWK2"/>
<evidence type="ECO:0000313" key="3">
    <source>
        <dbReference type="Proteomes" id="UP001139409"/>
    </source>
</evidence>
<reference evidence="2" key="1">
    <citation type="submission" date="2021-09" db="EMBL/GenBank/DDBJ databases">
        <title>Fulvivirga sp. isolated from coastal sediment.</title>
        <authorList>
            <person name="Yu H."/>
        </authorList>
    </citation>
    <scope>NUCLEOTIDE SEQUENCE</scope>
    <source>
        <strain evidence="2">1062</strain>
    </source>
</reference>
<dbReference type="Proteomes" id="UP001139409">
    <property type="component" value="Unassembled WGS sequence"/>
</dbReference>
<keyword evidence="1" id="KW-0732">Signal</keyword>
<name>A0A9X1KWK2_9BACT</name>
<dbReference type="InterPro" id="IPR032774">
    <property type="entry name" value="WG_beta_rep"/>
</dbReference>
<dbReference type="PANTHER" id="PTHR37841">
    <property type="entry name" value="GLR2918 PROTEIN"/>
    <property type="match status" value="1"/>
</dbReference>